<dbReference type="Proteomes" id="UP000076881">
    <property type="component" value="Unassembled WGS sequence"/>
</dbReference>
<dbReference type="AlphaFoldDB" id="A0A167R849"/>
<keyword evidence="2" id="KW-0040">ANK repeat</keyword>
<sequence>MKAPIYKDRGSFPAIALVAFAASSSAIPNYSFNAFAAAPDTCDAEVNQVPDCAWDALSQAAVQVCPDIKDDDEFDECGCTEDHVNEILSDASADIKTACGSTPVNEPFEVWRSCIRGDEPLPTSSTTTAATTTAQSSSSSNDSSTATSKSSVPLTLTSTFTTTTVYVVTSCGPDVADCNLGGFTTEVVDVTTTWCPLSETRSQGPDQPIRTNVGSGTPTNVGSGLTSDNGPTVPYNSGAPTEVEPPVTGASSRTQRNLGALIAVYAIVVDLVVSSQDFAMALTDGNDRTPLSYAAEHGYEAIVKLLVATDKVDVDAKDDSDRTLLSYAVKNGHLALVKLLWAMTAQTDPRAALLTASWQRRLDGQD</sequence>
<evidence type="ECO:0000313" key="5">
    <source>
        <dbReference type="Proteomes" id="UP000076881"/>
    </source>
</evidence>
<reference evidence="4 5" key="1">
    <citation type="journal article" date="2016" name="Genome Biol. Evol.">
        <title>Divergent and convergent evolution of fungal pathogenicity.</title>
        <authorList>
            <person name="Shang Y."/>
            <person name="Xiao G."/>
            <person name="Zheng P."/>
            <person name="Cen K."/>
            <person name="Zhan S."/>
            <person name="Wang C."/>
        </authorList>
    </citation>
    <scope>NUCLEOTIDE SEQUENCE [LARGE SCALE GENOMIC DNA]</scope>
    <source>
        <strain evidence="4 5">RCEF 1005</strain>
    </source>
</reference>
<feature type="compositionally biased region" description="Low complexity" evidence="3">
    <location>
        <begin position="123"/>
        <end position="152"/>
    </location>
</feature>
<accession>A0A167R849</accession>
<gene>
    <name evidence="4" type="ORF">LEL_10889</name>
</gene>
<keyword evidence="5" id="KW-1185">Reference proteome</keyword>
<dbReference type="PANTHER" id="PTHR24198:SF165">
    <property type="entry name" value="ANKYRIN REPEAT-CONTAINING PROTEIN-RELATED"/>
    <property type="match status" value="1"/>
</dbReference>
<feature type="region of interest" description="Disordered" evidence="3">
    <location>
        <begin position="119"/>
        <end position="152"/>
    </location>
</feature>
<evidence type="ECO:0000256" key="3">
    <source>
        <dbReference type="SAM" id="MobiDB-lite"/>
    </source>
</evidence>
<evidence type="ECO:0000256" key="1">
    <source>
        <dbReference type="ARBA" id="ARBA00022737"/>
    </source>
</evidence>
<dbReference type="Pfam" id="PF12796">
    <property type="entry name" value="Ank_2"/>
    <property type="match status" value="1"/>
</dbReference>
<evidence type="ECO:0000313" key="4">
    <source>
        <dbReference type="EMBL" id="OAA58359.1"/>
    </source>
</evidence>
<evidence type="ECO:0000256" key="2">
    <source>
        <dbReference type="ARBA" id="ARBA00023043"/>
    </source>
</evidence>
<dbReference type="SMART" id="SM00248">
    <property type="entry name" value="ANK"/>
    <property type="match status" value="2"/>
</dbReference>
<organism evidence="4 5">
    <name type="scientific">Akanthomyces lecanii RCEF 1005</name>
    <dbReference type="NCBI Taxonomy" id="1081108"/>
    <lineage>
        <taxon>Eukaryota</taxon>
        <taxon>Fungi</taxon>
        <taxon>Dikarya</taxon>
        <taxon>Ascomycota</taxon>
        <taxon>Pezizomycotina</taxon>
        <taxon>Sordariomycetes</taxon>
        <taxon>Hypocreomycetidae</taxon>
        <taxon>Hypocreales</taxon>
        <taxon>Cordycipitaceae</taxon>
        <taxon>Akanthomyces</taxon>
        <taxon>Cordyceps confragosa</taxon>
    </lineage>
</organism>
<dbReference type="SUPFAM" id="SSF48403">
    <property type="entry name" value="Ankyrin repeat"/>
    <property type="match status" value="1"/>
</dbReference>
<keyword evidence="1" id="KW-0677">Repeat</keyword>
<dbReference type="InterPro" id="IPR036770">
    <property type="entry name" value="Ankyrin_rpt-contain_sf"/>
</dbReference>
<dbReference type="PANTHER" id="PTHR24198">
    <property type="entry name" value="ANKYRIN REPEAT AND PROTEIN KINASE DOMAIN-CONTAINING PROTEIN"/>
    <property type="match status" value="1"/>
</dbReference>
<dbReference type="Gene3D" id="1.25.40.20">
    <property type="entry name" value="Ankyrin repeat-containing domain"/>
    <property type="match status" value="1"/>
</dbReference>
<comment type="caution">
    <text evidence="4">The sequence shown here is derived from an EMBL/GenBank/DDBJ whole genome shotgun (WGS) entry which is preliminary data.</text>
</comment>
<dbReference type="OrthoDB" id="341259at2759"/>
<protein>
    <submittedName>
        <fullName evidence="4">Ankyrin repeat protein</fullName>
    </submittedName>
</protein>
<feature type="compositionally biased region" description="Polar residues" evidence="3">
    <location>
        <begin position="198"/>
        <end position="239"/>
    </location>
</feature>
<feature type="region of interest" description="Disordered" evidence="3">
    <location>
        <begin position="198"/>
        <end position="252"/>
    </location>
</feature>
<proteinExistence type="predicted"/>
<name>A0A167R849_CORDF</name>
<dbReference type="InterPro" id="IPR002110">
    <property type="entry name" value="Ankyrin_rpt"/>
</dbReference>
<dbReference type="EMBL" id="AZHF01000027">
    <property type="protein sequence ID" value="OAA58359.1"/>
    <property type="molecule type" value="Genomic_DNA"/>
</dbReference>